<evidence type="ECO:0000313" key="1">
    <source>
        <dbReference type="EMBL" id="EDR11127.1"/>
    </source>
</evidence>
<dbReference type="AlphaFoldDB" id="B0D2N6"/>
<dbReference type="HOGENOM" id="CLU_020999_4_0_1"/>
<keyword evidence="2" id="KW-1185">Reference proteome</keyword>
<dbReference type="OrthoDB" id="3023006at2759"/>
<dbReference type="KEGG" id="lbc:LACBIDRAFT_324671"/>
<organism evidence="2">
    <name type="scientific">Laccaria bicolor (strain S238N-H82 / ATCC MYA-4686)</name>
    <name type="common">Bicoloured deceiver</name>
    <name type="synonym">Laccaria laccata var. bicolor</name>
    <dbReference type="NCBI Taxonomy" id="486041"/>
    <lineage>
        <taxon>Eukaryota</taxon>
        <taxon>Fungi</taxon>
        <taxon>Dikarya</taxon>
        <taxon>Basidiomycota</taxon>
        <taxon>Agaricomycotina</taxon>
        <taxon>Agaricomycetes</taxon>
        <taxon>Agaricomycetidae</taxon>
        <taxon>Agaricales</taxon>
        <taxon>Agaricineae</taxon>
        <taxon>Hydnangiaceae</taxon>
        <taxon>Laccaria</taxon>
    </lineage>
</organism>
<reference evidence="1 2" key="1">
    <citation type="journal article" date="2008" name="Nature">
        <title>The genome of Laccaria bicolor provides insights into mycorrhizal symbiosis.</title>
        <authorList>
            <person name="Martin F."/>
            <person name="Aerts A."/>
            <person name="Ahren D."/>
            <person name="Brun A."/>
            <person name="Danchin E.G.J."/>
            <person name="Duchaussoy F."/>
            <person name="Gibon J."/>
            <person name="Kohler A."/>
            <person name="Lindquist E."/>
            <person name="Pereda V."/>
            <person name="Salamov A."/>
            <person name="Shapiro H.J."/>
            <person name="Wuyts J."/>
            <person name="Blaudez D."/>
            <person name="Buee M."/>
            <person name="Brokstein P."/>
            <person name="Canbaeck B."/>
            <person name="Cohen D."/>
            <person name="Courty P.E."/>
            <person name="Coutinho P.M."/>
            <person name="Delaruelle C."/>
            <person name="Detter J.C."/>
            <person name="Deveau A."/>
            <person name="DiFazio S."/>
            <person name="Duplessis S."/>
            <person name="Fraissinet-Tachet L."/>
            <person name="Lucic E."/>
            <person name="Frey-Klett P."/>
            <person name="Fourrey C."/>
            <person name="Feussner I."/>
            <person name="Gay G."/>
            <person name="Grimwood J."/>
            <person name="Hoegger P.J."/>
            <person name="Jain P."/>
            <person name="Kilaru S."/>
            <person name="Labbe J."/>
            <person name="Lin Y.C."/>
            <person name="Legue V."/>
            <person name="Le Tacon F."/>
            <person name="Marmeisse R."/>
            <person name="Melayah D."/>
            <person name="Montanini B."/>
            <person name="Muratet M."/>
            <person name="Nehls U."/>
            <person name="Niculita-Hirzel H."/>
            <person name="Oudot-Le Secq M.P."/>
            <person name="Peter M."/>
            <person name="Quesneville H."/>
            <person name="Rajashekar B."/>
            <person name="Reich M."/>
            <person name="Rouhier N."/>
            <person name="Schmutz J."/>
            <person name="Yin T."/>
            <person name="Chalot M."/>
            <person name="Henrissat B."/>
            <person name="Kuees U."/>
            <person name="Lucas S."/>
            <person name="Van de Peer Y."/>
            <person name="Podila G.K."/>
            <person name="Polle A."/>
            <person name="Pukkila P.J."/>
            <person name="Richardson P.M."/>
            <person name="Rouze P."/>
            <person name="Sanders I.R."/>
            <person name="Stajich J.E."/>
            <person name="Tunlid A."/>
            <person name="Tuskan G."/>
            <person name="Grigoriev I.V."/>
        </authorList>
    </citation>
    <scope>NUCLEOTIDE SEQUENCE [LARGE SCALE GENOMIC DNA]</scope>
    <source>
        <strain evidence="2">S238N-H82 / ATCC MYA-4686</strain>
    </source>
</reference>
<evidence type="ECO:0000313" key="2">
    <source>
        <dbReference type="Proteomes" id="UP000001194"/>
    </source>
</evidence>
<dbReference type="InParanoid" id="B0D2N6"/>
<dbReference type="GeneID" id="6073993"/>
<dbReference type="Proteomes" id="UP000001194">
    <property type="component" value="Unassembled WGS sequence"/>
</dbReference>
<proteinExistence type="predicted"/>
<dbReference type="SUPFAM" id="SSF52058">
    <property type="entry name" value="L domain-like"/>
    <property type="match status" value="1"/>
</dbReference>
<dbReference type="Gene3D" id="3.80.10.10">
    <property type="entry name" value="Ribonuclease Inhibitor"/>
    <property type="match status" value="1"/>
</dbReference>
<dbReference type="InterPro" id="IPR032675">
    <property type="entry name" value="LRR_dom_sf"/>
</dbReference>
<dbReference type="RefSeq" id="XP_001878428.1">
    <property type="nucleotide sequence ID" value="XM_001878393.1"/>
</dbReference>
<name>B0D2N6_LACBS</name>
<protein>
    <submittedName>
        <fullName evidence="1">Predicted protein</fullName>
    </submittedName>
</protein>
<sequence>MRIASRFHEEQGRGRETLQKETGRFKLPGRIDQCRAPSRALDMEKLGIKSCLCDPKRLCWVESYIAYRSHRRLIVRGQLENAFIGDVEVFNIVNPSQDPNPKIEDQPSRIVAFADVKGHKIFCRAPMSFRPKSQDNKDTLARESRLRVLGDKKEALQFEREALVSKLEKLDYKIIQAQGEYGALYNETAPILNLPIEILCRMFEAAHNTSFAEGIPNNPLIEVTISHICRRWRSIALSFPLLWSMFRHDASKLPERIPVDRLVTYLERSGSRLLDLHFAFADSVLGEGSLTLFNSMLESTIPHVARWGRFSLFSYGDVPILAFCDRLQHLEAPNLEYFTMCPGITASIVFDGLQDGLFPSVFLGGAPKLFYLRLDPTCPSKYLPPFSNVTVLRLEDDSLDLNDWDLGSYSTFLEILALPSLTSLSIVGRQFSEPYSPHSSKITMNNLKHLRYGADDHLLGHFLPFLFAPLLETLILSNTELPLPPSPFPKFMRPFSKLHSLELINCIDNDIEFFTSFAALTPHITNLTIVDSSSSESLFEYMAEQLNEEGTTLWPNVKILTGILLHEDSLDHYTSFAKMFKDPVIICTSASFANDWRSTDPEGYELLQSVCILEQMPAGKRLVSWPPGVDVPVEDGFFTIEF</sequence>
<dbReference type="EMBL" id="DS547096">
    <property type="protein sequence ID" value="EDR11127.1"/>
    <property type="molecule type" value="Genomic_DNA"/>
</dbReference>
<gene>
    <name evidence="1" type="ORF">LACBIDRAFT_324671</name>
</gene>
<accession>B0D2N6</accession>